<dbReference type="EMBL" id="GBRH01161359">
    <property type="protein sequence ID" value="JAE36537.1"/>
    <property type="molecule type" value="Transcribed_RNA"/>
</dbReference>
<accession>A0A0A9HIE7</accession>
<proteinExistence type="predicted"/>
<reference evidence="1" key="1">
    <citation type="submission" date="2014-09" db="EMBL/GenBank/DDBJ databases">
        <authorList>
            <person name="Magalhaes I.L.F."/>
            <person name="Oliveira U."/>
            <person name="Santos F.R."/>
            <person name="Vidigal T.H.D.A."/>
            <person name="Brescovit A.D."/>
            <person name="Santos A.J."/>
        </authorList>
    </citation>
    <scope>NUCLEOTIDE SEQUENCE</scope>
    <source>
        <tissue evidence="1">Shoot tissue taken approximately 20 cm above the soil surface</tissue>
    </source>
</reference>
<name>A0A0A9HIE7_ARUDO</name>
<reference evidence="1" key="2">
    <citation type="journal article" date="2015" name="Data Brief">
        <title>Shoot transcriptome of the giant reed, Arundo donax.</title>
        <authorList>
            <person name="Barrero R.A."/>
            <person name="Guerrero F.D."/>
            <person name="Moolhuijzen P."/>
            <person name="Goolsby J.A."/>
            <person name="Tidwell J."/>
            <person name="Bellgard S.E."/>
            <person name="Bellgard M.I."/>
        </authorList>
    </citation>
    <scope>NUCLEOTIDE SEQUENCE</scope>
    <source>
        <tissue evidence="1">Shoot tissue taken approximately 20 cm above the soil surface</tissue>
    </source>
</reference>
<sequence length="20" mass="2305">MVKVSMLRYEGVCVTEPFCL</sequence>
<evidence type="ECO:0000313" key="1">
    <source>
        <dbReference type="EMBL" id="JAE36537.1"/>
    </source>
</evidence>
<organism evidence="1">
    <name type="scientific">Arundo donax</name>
    <name type="common">Giant reed</name>
    <name type="synonym">Donax arundinaceus</name>
    <dbReference type="NCBI Taxonomy" id="35708"/>
    <lineage>
        <taxon>Eukaryota</taxon>
        <taxon>Viridiplantae</taxon>
        <taxon>Streptophyta</taxon>
        <taxon>Embryophyta</taxon>
        <taxon>Tracheophyta</taxon>
        <taxon>Spermatophyta</taxon>
        <taxon>Magnoliopsida</taxon>
        <taxon>Liliopsida</taxon>
        <taxon>Poales</taxon>
        <taxon>Poaceae</taxon>
        <taxon>PACMAD clade</taxon>
        <taxon>Arundinoideae</taxon>
        <taxon>Arundineae</taxon>
        <taxon>Arundo</taxon>
    </lineage>
</organism>
<protein>
    <submittedName>
        <fullName evidence="1">Uncharacterized protein</fullName>
    </submittedName>
</protein>
<dbReference type="AlphaFoldDB" id="A0A0A9HIE7"/>